<dbReference type="Proteomes" id="UP001549691">
    <property type="component" value="Unassembled WGS sequence"/>
</dbReference>
<evidence type="ECO:0000313" key="2">
    <source>
        <dbReference type="EMBL" id="MET7015189.1"/>
    </source>
</evidence>
<feature type="domain" description="Type 4 fimbrial biogenesis protein PilX N-terminal" evidence="1">
    <location>
        <begin position="12"/>
        <end position="61"/>
    </location>
</feature>
<protein>
    <submittedName>
        <fullName evidence="2">PilX N-terminal domain-containing pilus assembly protein</fullName>
    </submittedName>
</protein>
<accession>A0ABV2TMP2</accession>
<reference evidence="2 3" key="1">
    <citation type="submission" date="2024-07" db="EMBL/GenBank/DDBJ databases">
        <title>Uliginosibacterium flavum JJ3220;KACC:17644.</title>
        <authorList>
            <person name="Kim M.K."/>
        </authorList>
    </citation>
    <scope>NUCLEOTIDE SEQUENCE [LARGE SCALE GENOMIC DNA]</scope>
    <source>
        <strain evidence="2 3">KACC:17644</strain>
    </source>
</reference>
<dbReference type="Pfam" id="PF14341">
    <property type="entry name" value="PilX_N"/>
    <property type="match status" value="1"/>
</dbReference>
<keyword evidence="3" id="KW-1185">Reference proteome</keyword>
<evidence type="ECO:0000259" key="1">
    <source>
        <dbReference type="Pfam" id="PF14341"/>
    </source>
</evidence>
<comment type="caution">
    <text evidence="2">The sequence shown here is derived from an EMBL/GenBank/DDBJ whole genome shotgun (WGS) entry which is preliminary data.</text>
</comment>
<name>A0ABV2TMP2_9RHOO</name>
<organism evidence="2 3">
    <name type="scientific">Uliginosibacterium flavum</name>
    <dbReference type="NCBI Taxonomy" id="1396831"/>
    <lineage>
        <taxon>Bacteria</taxon>
        <taxon>Pseudomonadati</taxon>
        <taxon>Pseudomonadota</taxon>
        <taxon>Betaproteobacteria</taxon>
        <taxon>Rhodocyclales</taxon>
        <taxon>Zoogloeaceae</taxon>
        <taxon>Uliginosibacterium</taxon>
    </lineage>
</organism>
<evidence type="ECO:0000313" key="3">
    <source>
        <dbReference type="Proteomes" id="UP001549691"/>
    </source>
</evidence>
<dbReference type="InterPro" id="IPR025746">
    <property type="entry name" value="PilX_N_dom"/>
</dbReference>
<dbReference type="RefSeq" id="WP_354601651.1">
    <property type="nucleotide sequence ID" value="NZ_JBEWZI010000014.1"/>
</dbReference>
<sequence>MMKAFFSSQKQRGAALVVALIMLIMVSLLAAGGFFLATTEARGAAGWSDRQRAMFAAEGVLKEAEAAVKLVAAVEDVRLAVKNKGTGYFVRHEDVVPEMNSDWDVSKSIKATAADRVTELYYMVVYEGTAPQLDQAFQASNGNVNKTSVRPRFTIYAKAGGIKQGTYVVLSTSKEF</sequence>
<proteinExistence type="predicted"/>
<gene>
    <name evidence="2" type="ORF">ABXR19_13420</name>
</gene>
<dbReference type="EMBL" id="JBEWZI010000014">
    <property type="protein sequence ID" value="MET7015189.1"/>
    <property type="molecule type" value="Genomic_DNA"/>
</dbReference>